<accession>A0ABD1LF79</accession>
<dbReference type="EMBL" id="JBGMDY010000009">
    <property type="protein sequence ID" value="KAL2322131.1"/>
    <property type="molecule type" value="Genomic_DNA"/>
</dbReference>
<feature type="compositionally biased region" description="Pro residues" evidence="1">
    <location>
        <begin position="51"/>
        <end position="60"/>
    </location>
</feature>
<protein>
    <submittedName>
        <fullName evidence="2">Uncharacterized protein</fullName>
    </submittedName>
</protein>
<organism evidence="2 3">
    <name type="scientific">Flemingia macrophylla</name>
    <dbReference type="NCBI Taxonomy" id="520843"/>
    <lineage>
        <taxon>Eukaryota</taxon>
        <taxon>Viridiplantae</taxon>
        <taxon>Streptophyta</taxon>
        <taxon>Embryophyta</taxon>
        <taxon>Tracheophyta</taxon>
        <taxon>Spermatophyta</taxon>
        <taxon>Magnoliopsida</taxon>
        <taxon>eudicotyledons</taxon>
        <taxon>Gunneridae</taxon>
        <taxon>Pentapetalae</taxon>
        <taxon>rosids</taxon>
        <taxon>fabids</taxon>
        <taxon>Fabales</taxon>
        <taxon>Fabaceae</taxon>
        <taxon>Papilionoideae</taxon>
        <taxon>50 kb inversion clade</taxon>
        <taxon>NPAAA clade</taxon>
        <taxon>indigoferoid/millettioid clade</taxon>
        <taxon>Phaseoleae</taxon>
        <taxon>Flemingia</taxon>
    </lineage>
</organism>
<evidence type="ECO:0000313" key="2">
    <source>
        <dbReference type="EMBL" id="KAL2322131.1"/>
    </source>
</evidence>
<dbReference type="Gene3D" id="3.40.50.2000">
    <property type="entry name" value="Glycogen Phosphorylase B"/>
    <property type="match status" value="1"/>
</dbReference>
<gene>
    <name evidence="2" type="ORF">Fmac_026510</name>
</gene>
<sequence length="71" mass="7909">MKLQHRILLIAYSLQGHINPALQFAKRLASTRAHVTFATTLYFHRHMLKNPPLPASPSPPSMKATTTITSS</sequence>
<feature type="region of interest" description="Disordered" evidence="1">
    <location>
        <begin position="50"/>
        <end position="71"/>
    </location>
</feature>
<reference evidence="2 3" key="1">
    <citation type="submission" date="2024-08" db="EMBL/GenBank/DDBJ databases">
        <title>Insights into the chromosomal genome structure of Flemingia macrophylla.</title>
        <authorList>
            <person name="Ding Y."/>
            <person name="Zhao Y."/>
            <person name="Bi W."/>
            <person name="Wu M."/>
            <person name="Zhao G."/>
            <person name="Gong Y."/>
            <person name="Li W."/>
            <person name="Zhang P."/>
        </authorList>
    </citation>
    <scope>NUCLEOTIDE SEQUENCE [LARGE SCALE GENOMIC DNA]</scope>
    <source>
        <strain evidence="2">DYQJB</strain>
        <tissue evidence="2">Leaf</tissue>
    </source>
</reference>
<dbReference type="Proteomes" id="UP001603857">
    <property type="component" value="Unassembled WGS sequence"/>
</dbReference>
<evidence type="ECO:0000313" key="3">
    <source>
        <dbReference type="Proteomes" id="UP001603857"/>
    </source>
</evidence>
<dbReference type="SUPFAM" id="SSF53756">
    <property type="entry name" value="UDP-Glycosyltransferase/glycogen phosphorylase"/>
    <property type="match status" value="1"/>
</dbReference>
<proteinExistence type="predicted"/>
<name>A0ABD1LF79_9FABA</name>
<evidence type="ECO:0000256" key="1">
    <source>
        <dbReference type="SAM" id="MobiDB-lite"/>
    </source>
</evidence>
<comment type="caution">
    <text evidence="2">The sequence shown here is derived from an EMBL/GenBank/DDBJ whole genome shotgun (WGS) entry which is preliminary data.</text>
</comment>
<dbReference type="AlphaFoldDB" id="A0ABD1LF79"/>
<keyword evidence="3" id="KW-1185">Reference proteome</keyword>